<dbReference type="AlphaFoldDB" id="A0A2W5QGR0"/>
<feature type="binding site" evidence="11">
    <location>
        <position position="257"/>
    </location>
    <ligand>
        <name>glycerol</name>
        <dbReference type="ChEBI" id="CHEBI:17754"/>
    </ligand>
</feature>
<feature type="binding site" evidence="11">
    <location>
        <position position="274"/>
    </location>
    <ligand>
        <name>glycerol</name>
        <dbReference type="ChEBI" id="CHEBI:17754"/>
    </ligand>
</feature>
<dbReference type="InterPro" id="IPR016205">
    <property type="entry name" value="Glycerol_DH"/>
</dbReference>
<comment type="cofactor">
    <cofactor evidence="11">
        <name>Zn(2+)</name>
        <dbReference type="ChEBI" id="CHEBI:29105"/>
    </cofactor>
    <text evidence="11">Binds 1 zinc ion per subunit.</text>
</comment>
<keyword evidence="3" id="KW-0444">Lipid biosynthesis</keyword>
<evidence type="ECO:0000256" key="4">
    <source>
        <dbReference type="ARBA" id="ARBA00022723"/>
    </source>
</evidence>
<comment type="caution">
    <text evidence="14">The sequence shown here is derived from an EMBL/GenBank/DDBJ whole genome shotgun (WGS) entry which is preliminary data.</text>
</comment>
<dbReference type="PROSITE" id="PS00913">
    <property type="entry name" value="ADH_IRON_1"/>
    <property type="match status" value="1"/>
</dbReference>
<keyword evidence="10" id="KW-1208">Phospholipid metabolism</keyword>
<dbReference type="SUPFAM" id="SSF56796">
    <property type="entry name" value="Dehydroquinate synthase-like"/>
    <property type="match status" value="1"/>
</dbReference>
<keyword evidence="6" id="KW-0560">Oxidoreductase</keyword>
<accession>A0A2W5QGR0</accession>
<keyword evidence="7 13" id="KW-0520">NAD</keyword>
<evidence type="ECO:0000256" key="7">
    <source>
        <dbReference type="ARBA" id="ARBA00023027"/>
    </source>
</evidence>
<feature type="binding site" evidence="11">
    <location>
        <position position="174"/>
    </location>
    <ligand>
        <name>glycerol</name>
        <dbReference type="ChEBI" id="CHEBI:17754"/>
    </ligand>
</feature>
<dbReference type="Pfam" id="PF13685">
    <property type="entry name" value="Fe-ADH_2"/>
    <property type="match status" value="1"/>
</dbReference>
<dbReference type="CDD" id="cd08170">
    <property type="entry name" value="GlyDH"/>
    <property type="match status" value="1"/>
</dbReference>
<name>A0A2W5QGR0_VARPD</name>
<evidence type="ECO:0000256" key="12">
    <source>
        <dbReference type="PIRSR" id="PIRSR000112-2"/>
    </source>
</evidence>
<feature type="binding site" evidence="13">
    <location>
        <begin position="119"/>
        <end position="122"/>
    </location>
    <ligand>
        <name>NAD(+)</name>
        <dbReference type="ChEBI" id="CHEBI:57540"/>
    </ligand>
</feature>
<gene>
    <name evidence="14" type="ORF">DI563_06940</name>
</gene>
<comment type="similarity">
    <text evidence="1">Belongs to the iron-containing alcohol dehydrogenase family.</text>
</comment>
<dbReference type="EMBL" id="QFPP01000051">
    <property type="protein sequence ID" value="PZQ76488.1"/>
    <property type="molecule type" value="Genomic_DNA"/>
</dbReference>
<dbReference type="InterPro" id="IPR018211">
    <property type="entry name" value="ADH_Fe_CS"/>
</dbReference>
<evidence type="ECO:0000313" key="14">
    <source>
        <dbReference type="EMBL" id="PZQ76488.1"/>
    </source>
</evidence>
<keyword evidence="11" id="KW-0862">Zinc</keyword>
<evidence type="ECO:0000256" key="6">
    <source>
        <dbReference type="ARBA" id="ARBA00023002"/>
    </source>
</evidence>
<sequence length="364" mass="37869">MGGTLRILGAPALYVQGPDASLRIGDVAAGLGRDVLFVSDAAVERLFAPRVRQSVEASGLAFSSVSFTGELTPASVERMASAQQAWQPEVVIAAGGGKGVDAGKAVACALGSRLITLPTAPSNDGPTSRVFLLYDEHHRLLGVEKLPRNPDAVVVDTAILAAAPVDLLISGIGDAIVKRYEAAQCIGAGGHNLFGGQATLLAAKIAETCDETVRRNAVAGLAAARARRPDAAFEALVEACILLAGIGFEGTGLSVAHSMTRGLTAVPQTAGALHGRQVAYALLVQFVLEKRSDAFMAEQFDFYRAVGLPTGLPELGLAAPSARQLSTIASLTLTAPHIRNFERRLSEGDLVEAMVRLEQLCVAI</sequence>
<evidence type="ECO:0000256" key="10">
    <source>
        <dbReference type="ARBA" id="ARBA00023264"/>
    </source>
</evidence>
<dbReference type="GO" id="GO:0016614">
    <property type="term" value="F:oxidoreductase activity, acting on CH-OH group of donors"/>
    <property type="evidence" value="ECO:0007669"/>
    <property type="project" value="InterPro"/>
</dbReference>
<proteinExistence type="inferred from homology"/>
<feature type="binding site" evidence="13">
    <location>
        <position position="128"/>
    </location>
    <ligand>
        <name>NAD(+)</name>
        <dbReference type="ChEBI" id="CHEBI:57540"/>
    </ligand>
</feature>
<keyword evidence="4 11" id="KW-0479">Metal-binding</keyword>
<keyword evidence="5" id="KW-0521">NADP</keyword>
<reference evidence="14 15" key="1">
    <citation type="submission" date="2017-08" db="EMBL/GenBank/DDBJ databases">
        <title>Infants hospitalized years apart are colonized by the same room-sourced microbial strains.</title>
        <authorList>
            <person name="Brooks B."/>
            <person name="Olm M.R."/>
            <person name="Firek B.A."/>
            <person name="Baker R."/>
            <person name="Thomas B.C."/>
            <person name="Morowitz M.J."/>
            <person name="Banfield J.F."/>
        </authorList>
    </citation>
    <scope>NUCLEOTIDE SEQUENCE [LARGE SCALE GENOMIC DNA]</scope>
    <source>
        <strain evidence="14">S2_005_003_R2_41</strain>
    </source>
</reference>
<dbReference type="InterPro" id="IPR032837">
    <property type="entry name" value="G1PDH"/>
</dbReference>
<evidence type="ECO:0000256" key="2">
    <source>
        <dbReference type="ARBA" id="ARBA00022490"/>
    </source>
</evidence>
<feature type="binding site" evidence="12">
    <location>
        <position position="274"/>
    </location>
    <ligand>
        <name>Zn(2+)</name>
        <dbReference type="ChEBI" id="CHEBI:29105"/>
        <note>catalytic</note>
    </ligand>
</feature>
<organism evidence="14 15">
    <name type="scientific">Variovorax paradoxus</name>
    <dbReference type="NCBI Taxonomy" id="34073"/>
    <lineage>
        <taxon>Bacteria</taxon>
        <taxon>Pseudomonadati</taxon>
        <taxon>Pseudomonadota</taxon>
        <taxon>Betaproteobacteria</taxon>
        <taxon>Burkholderiales</taxon>
        <taxon>Comamonadaceae</taxon>
        <taxon>Variovorax</taxon>
    </lineage>
</organism>
<evidence type="ECO:0000256" key="9">
    <source>
        <dbReference type="ARBA" id="ARBA00023209"/>
    </source>
</evidence>
<feature type="binding site" evidence="13">
    <location>
        <position position="134"/>
    </location>
    <ligand>
        <name>NAD(+)</name>
        <dbReference type="ChEBI" id="CHEBI:57540"/>
    </ligand>
</feature>
<dbReference type="Proteomes" id="UP000249135">
    <property type="component" value="Unassembled WGS sequence"/>
</dbReference>
<dbReference type="GO" id="GO:0008654">
    <property type="term" value="P:phospholipid biosynthetic process"/>
    <property type="evidence" value="ECO:0007669"/>
    <property type="project" value="UniProtKB-KW"/>
</dbReference>
<dbReference type="GO" id="GO:0046872">
    <property type="term" value="F:metal ion binding"/>
    <property type="evidence" value="ECO:0007669"/>
    <property type="project" value="UniProtKB-KW"/>
</dbReference>
<keyword evidence="2" id="KW-0963">Cytoplasm</keyword>
<evidence type="ECO:0000313" key="15">
    <source>
        <dbReference type="Proteomes" id="UP000249135"/>
    </source>
</evidence>
<evidence type="ECO:0000256" key="11">
    <source>
        <dbReference type="PIRSR" id="PIRSR000112-1"/>
    </source>
</evidence>
<dbReference type="PANTHER" id="PTHR43616:SF5">
    <property type="entry name" value="GLYCEROL DEHYDROGENASE 1"/>
    <property type="match status" value="1"/>
</dbReference>
<evidence type="ECO:0000256" key="13">
    <source>
        <dbReference type="PIRSR" id="PIRSR000112-3"/>
    </source>
</evidence>
<protein>
    <submittedName>
        <fullName evidence="14">Glycerol dehydrogenase</fullName>
    </submittedName>
</protein>
<dbReference type="PANTHER" id="PTHR43616">
    <property type="entry name" value="GLYCEROL DEHYDROGENASE"/>
    <property type="match status" value="1"/>
</dbReference>
<feature type="binding site" evidence="12">
    <location>
        <position position="124"/>
    </location>
    <ligand>
        <name>glycerol</name>
        <dbReference type="ChEBI" id="CHEBI:17754"/>
    </ligand>
</feature>
<evidence type="ECO:0000256" key="8">
    <source>
        <dbReference type="ARBA" id="ARBA00023098"/>
    </source>
</evidence>
<keyword evidence="8" id="KW-0443">Lipid metabolism</keyword>
<dbReference type="Gene3D" id="1.20.1090.10">
    <property type="entry name" value="Dehydroquinate synthase-like - alpha domain"/>
    <property type="match status" value="1"/>
</dbReference>
<dbReference type="Gene3D" id="3.40.50.1970">
    <property type="match status" value="1"/>
</dbReference>
<evidence type="ECO:0000256" key="1">
    <source>
        <dbReference type="ARBA" id="ARBA00007358"/>
    </source>
</evidence>
<evidence type="ECO:0000256" key="5">
    <source>
        <dbReference type="ARBA" id="ARBA00022857"/>
    </source>
</evidence>
<evidence type="ECO:0000256" key="3">
    <source>
        <dbReference type="ARBA" id="ARBA00022516"/>
    </source>
</evidence>
<dbReference type="PIRSF" id="PIRSF000112">
    <property type="entry name" value="Glycerol_dehydrogenase"/>
    <property type="match status" value="1"/>
</dbReference>
<keyword evidence="9" id="KW-0594">Phospholipid biosynthesis</keyword>
<feature type="binding site" evidence="13">
    <location>
        <begin position="97"/>
        <end position="101"/>
    </location>
    <ligand>
        <name>NAD(+)</name>
        <dbReference type="ChEBI" id="CHEBI:57540"/>
    </ligand>
</feature>